<feature type="chain" id="PRO_5012454971" evidence="2">
    <location>
        <begin position="20"/>
        <end position="578"/>
    </location>
</feature>
<dbReference type="InterPro" id="IPR011042">
    <property type="entry name" value="6-blade_b-propeller_TolB-like"/>
</dbReference>
<sequence>MKKVLLFLFTSILSLPIFAQVPAFEWGKHIGGTNDIRVWDNAFDSSGNAYVVGDFVGTIDFDPDATGVQNRTSAGQQDSFVLKLDSQGNFIWVKTFGGSGIDLISRIVVDNFQNVYVSGRFQNSISFAPAGSTTSMGDYDGFLLKMDDDGTPVWYKKLSSTGIDFFLGLDVDSVGNVYATASYNGGVAELGPGVVSNYGNAAQGFYDFLIVKLSSTGATLWAHKFGSNSNDVGYSVKLSDDDTKLVVTGYFRGIIDFDTAGSTIYNLSSVGNADSGLLYVIDSSAGFIFAKAFGNSTAACASYDATFDSANNVFVTGRFAGTSGNFSPGVIANSNGGSGFDAFVAKYDIAGNYQWVKSFQGIGSGTNEQGSGIDVDNLGNVYVVGTYNSFGGLDLDPSAATVSVPNHGSTAGTSDVFVARLDTNGNYSWGASFTNSNNNDDAWGINVDDNYNILLSGYFNATQIDLNPLPYAGDQLVTGNVNGSNDIFITKLSQQSLSNSSFDISKTVRVYPNPVTDVLKIESENEIKEVKLYNYTGQEINIQFFNNSVNVSSLSQGIYILKIIATNGEYLNHQFIKK</sequence>
<evidence type="ECO:0000259" key="3">
    <source>
        <dbReference type="Pfam" id="PF18962"/>
    </source>
</evidence>
<evidence type="ECO:0000256" key="2">
    <source>
        <dbReference type="SAM" id="SignalP"/>
    </source>
</evidence>
<feature type="signal peptide" evidence="2">
    <location>
        <begin position="1"/>
        <end position="19"/>
    </location>
</feature>
<dbReference type="SUPFAM" id="SSF63829">
    <property type="entry name" value="Calcium-dependent phosphotriesterase"/>
    <property type="match status" value="1"/>
</dbReference>
<protein>
    <submittedName>
        <fullName evidence="4">Por secretion system C-terminal sorting domain-containing protein</fullName>
    </submittedName>
</protein>
<dbReference type="STRING" id="415425.SAMN05444363_2431"/>
<dbReference type="Gene3D" id="2.120.10.30">
    <property type="entry name" value="TolB, C-terminal domain"/>
    <property type="match status" value="1"/>
</dbReference>
<dbReference type="EMBL" id="FQZI01000004">
    <property type="protein sequence ID" value="SHJ03123.1"/>
    <property type="molecule type" value="Genomic_DNA"/>
</dbReference>
<evidence type="ECO:0000313" key="5">
    <source>
        <dbReference type="Proteomes" id="UP000184488"/>
    </source>
</evidence>
<dbReference type="PANTHER" id="PTHR35580:SF1">
    <property type="entry name" value="PHYTASE-LIKE DOMAIN-CONTAINING PROTEIN"/>
    <property type="match status" value="1"/>
</dbReference>
<organism evidence="4 5">
    <name type="scientific">Flavobacterium terrae</name>
    <dbReference type="NCBI Taxonomy" id="415425"/>
    <lineage>
        <taxon>Bacteria</taxon>
        <taxon>Pseudomonadati</taxon>
        <taxon>Bacteroidota</taxon>
        <taxon>Flavobacteriia</taxon>
        <taxon>Flavobacteriales</taxon>
        <taxon>Flavobacteriaceae</taxon>
        <taxon>Flavobacterium</taxon>
    </lineage>
</organism>
<evidence type="ECO:0000313" key="4">
    <source>
        <dbReference type="EMBL" id="SHJ03123.1"/>
    </source>
</evidence>
<feature type="domain" description="Secretion system C-terminal sorting" evidence="3">
    <location>
        <begin position="510"/>
        <end position="571"/>
    </location>
</feature>
<dbReference type="OrthoDB" id="1405326at2"/>
<evidence type="ECO:0000256" key="1">
    <source>
        <dbReference type="ARBA" id="ARBA00022729"/>
    </source>
</evidence>
<dbReference type="NCBIfam" id="TIGR04183">
    <property type="entry name" value="Por_Secre_tail"/>
    <property type="match status" value="1"/>
</dbReference>
<dbReference type="Pfam" id="PF18962">
    <property type="entry name" value="Por_Secre_tail"/>
    <property type="match status" value="1"/>
</dbReference>
<dbReference type="PANTHER" id="PTHR35580">
    <property type="entry name" value="CELL SURFACE GLYCOPROTEIN (S-LAYER PROTEIN)-LIKE PROTEIN"/>
    <property type="match status" value="1"/>
</dbReference>
<proteinExistence type="predicted"/>
<dbReference type="AlphaFoldDB" id="A0A1M6FZL2"/>
<reference evidence="5" key="1">
    <citation type="submission" date="2016-11" db="EMBL/GenBank/DDBJ databases">
        <authorList>
            <person name="Varghese N."/>
            <person name="Submissions S."/>
        </authorList>
    </citation>
    <scope>NUCLEOTIDE SEQUENCE [LARGE SCALE GENOMIC DNA]</scope>
    <source>
        <strain evidence="5">DSM 18829</strain>
    </source>
</reference>
<dbReference type="InterPro" id="IPR052918">
    <property type="entry name" value="Motility_Chemotaxis_Reg"/>
</dbReference>
<dbReference type="InterPro" id="IPR026444">
    <property type="entry name" value="Secre_tail"/>
</dbReference>
<dbReference type="Proteomes" id="UP000184488">
    <property type="component" value="Unassembled WGS sequence"/>
</dbReference>
<keyword evidence="1 2" id="KW-0732">Signal</keyword>
<dbReference type="RefSeq" id="WP_073311759.1">
    <property type="nucleotide sequence ID" value="NZ_FQZI01000004.1"/>
</dbReference>
<keyword evidence="5" id="KW-1185">Reference proteome</keyword>
<gene>
    <name evidence="4" type="ORF">SAMN05444363_2431</name>
</gene>
<name>A0A1M6FZL2_9FLAO</name>
<accession>A0A1M6FZL2</accession>